<dbReference type="SMART" id="SM00073">
    <property type="entry name" value="HPT"/>
    <property type="match status" value="1"/>
</dbReference>
<dbReference type="InterPro" id="IPR008207">
    <property type="entry name" value="Sig_transdc_His_kin_Hpt_dom"/>
</dbReference>
<organism evidence="2">
    <name type="scientific">hydrocarbon metagenome</name>
    <dbReference type="NCBI Taxonomy" id="938273"/>
    <lineage>
        <taxon>unclassified sequences</taxon>
        <taxon>metagenomes</taxon>
        <taxon>ecological metagenomes</taxon>
    </lineage>
</organism>
<reference evidence="2" key="1">
    <citation type="journal article" date="2015" name="Proc. Natl. Acad. Sci. U.S.A.">
        <title>Networks of energetic and metabolic interactions define dynamics in microbial communities.</title>
        <authorList>
            <person name="Embree M."/>
            <person name="Liu J.K."/>
            <person name="Al-Bassam M.M."/>
            <person name="Zengler K."/>
        </authorList>
    </citation>
    <scope>NUCLEOTIDE SEQUENCE</scope>
</reference>
<dbReference type="GO" id="GO:0000160">
    <property type="term" value="P:phosphorelay signal transduction system"/>
    <property type="evidence" value="ECO:0007669"/>
    <property type="project" value="InterPro"/>
</dbReference>
<dbReference type="EMBL" id="LNQE01000129">
    <property type="protein sequence ID" value="KUG29117.1"/>
    <property type="molecule type" value="Genomic_DNA"/>
</dbReference>
<dbReference type="Gene3D" id="1.20.120.160">
    <property type="entry name" value="HPT domain"/>
    <property type="match status" value="1"/>
</dbReference>
<dbReference type="AlphaFoldDB" id="A0A0W8G7N4"/>
<dbReference type="CDD" id="cd00088">
    <property type="entry name" value="HPT"/>
    <property type="match status" value="1"/>
</dbReference>
<feature type="domain" description="HPt" evidence="1">
    <location>
        <begin position="4"/>
        <end position="95"/>
    </location>
</feature>
<evidence type="ECO:0000259" key="1">
    <source>
        <dbReference type="PROSITE" id="PS50894"/>
    </source>
</evidence>
<dbReference type="InterPro" id="IPR036641">
    <property type="entry name" value="HPT_dom_sf"/>
</dbReference>
<sequence>MVYVRDRLRTIVPVFLRTSAQGLADMREALARGDLEVVRRGGHSLKGSAATMGVAAVEILGRDIEQAAQDGGRERLEDLLAELADCLDRLDIRFR</sequence>
<protein>
    <recommendedName>
        <fullName evidence="1">HPt domain-containing protein</fullName>
    </recommendedName>
</protein>
<accession>A0A0W8G7N4</accession>
<name>A0A0W8G7N4_9ZZZZ</name>
<dbReference type="Pfam" id="PF01627">
    <property type="entry name" value="Hpt"/>
    <property type="match status" value="1"/>
</dbReference>
<dbReference type="PROSITE" id="PS50894">
    <property type="entry name" value="HPT"/>
    <property type="match status" value="1"/>
</dbReference>
<dbReference type="SUPFAM" id="SSF47226">
    <property type="entry name" value="Histidine-containing phosphotransfer domain, HPT domain"/>
    <property type="match status" value="1"/>
</dbReference>
<gene>
    <name evidence="2" type="ORF">ASZ90_001002</name>
</gene>
<comment type="caution">
    <text evidence="2">The sequence shown here is derived from an EMBL/GenBank/DDBJ whole genome shotgun (WGS) entry which is preliminary data.</text>
</comment>
<proteinExistence type="predicted"/>
<evidence type="ECO:0000313" key="2">
    <source>
        <dbReference type="EMBL" id="KUG29117.1"/>
    </source>
</evidence>